<evidence type="ECO:0000313" key="2">
    <source>
        <dbReference type="EMBL" id="KAJ8311315.1"/>
    </source>
</evidence>
<accession>A0ABQ9F1N3</accession>
<evidence type="ECO:0008006" key="4">
    <source>
        <dbReference type="Google" id="ProtNLM"/>
    </source>
</evidence>
<keyword evidence="3" id="KW-1185">Reference proteome</keyword>
<sequence>MADHADQKLKQTSLLSFLTNPSGTQPQPSSSKRKASKEVYEKEKRKRLFQSKWEQDFDGLIDTENGMVCTICRDMKNISDASSSFLTGNKTYRIESIRSHFISPKHLCCVLARLVQERAQVGQLPGPMDVVIQKIGDKNKIILSHMFNTAYFVLKEELLFTKFPSLVRLQVKNGSDLGRIQSYVNDKACARFAPHISAYVREKITDEVQNSDVLSVIFDGATDCAISEVEIVYCRICVEGVVKNYFIGLEDLEHAHSQGIFDSIDRAMTKFGCNDWKEKLVAIGCDGAKVNIGVNNSVATRMKADGRDCVLPIHCVAHRLELGTLSAIKNNNMLETVQDMLHKIHKHYNYSPKALRELREISEALDEKVIKPTRLEGTRWVPHMFKAIKSLCSSYLVILAHFEHVSQARPGQTTPAVVGRATFMMNKLKDWRVLRFMFFLYDMLKIISILSLSFQRDECSCIDFFDALETANLSLIQLGQQPREHLQAFLDSLIIDANGQCKYKNTDLTHYDANADYKELQAVIEAVTNRINGRFESDTDPVKPFLQAARVFDIKEWPNDRAHLAAYGNAEIQQLSDHFSDVLDNMGCERNKLHQEWTAVKAHFGNQIRNVPLRPNQNVLNINSLFLDRNRFKHIKCRALCLHFLSLALFVKEVLAV</sequence>
<dbReference type="Proteomes" id="UP001217089">
    <property type="component" value="Unassembled WGS sequence"/>
</dbReference>
<evidence type="ECO:0000256" key="1">
    <source>
        <dbReference type="SAM" id="MobiDB-lite"/>
    </source>
</evidence>
<protein>
    <recommendedName>
        <fullName evidence="4">DUF4371 domain-containing protein</fullName>
    </recommendedName>
</protein>
<dbReference type="PANTHER" id="PTHR46880:SF5">
    <property type="entry name" value="DUF4371 DOMAIN-CONTAINING PROTEIN"/>
    <property type="match status" value="1"/>
</dbReference>
<evidence type="ECO:0000313" key="3">
    <source>
        <dbReference type="Proteomes" id="UP001217089"/>
    </source>
</evidence>
<name>A0ABQ9F1N3_TEGGR</name>
<feature type="compositionally biased region" description="Polar residues" evidence="1">
    <location>
        <begin position="10"/>
        <end position="30"/>
    </location>
</feature>
<dbReference type="SUPFAM" id="SSF53098">
    <property type="entry name" value="Ribonuclease H-like"/>
    <property type="match status" value="1"/>
</dbReference>
<gene>
    <name evidence="2" type="ORF">KUTeg_011135</name>
</gene>
<proteinExistence type="predicted"/>
<dbReference type="EMBL" id="JARBDR010000499">
    <property type="protein sequence ID" value="KAJ8311315.1"/>
    <property type="molecule type" value="Genomic_DNA"/>
</dbReference>
<comment type="caution">
    <text evidence="2">The sequence shown here is derived from an EMBL/GenBank/DDBJ whole genome shotgun (WGS) entry which is preliminary data.</text>
</comment>
<reference evidence="2 3" key="1">
    <citation type="submission" date="2022-12" db="EMBL/GenBank/DDBJ databases">
        <title>Chromosome-level genome of Tegillarca granosa.</title>
        <authorList>
            <person name="Kim J."/>
        </authorList>
    </citation>
    <scope>NUCLEOTIDE SEQUENCE [LARGE SCALE GENOMIC DNA]</scope>
    <source>
        <strain evidence="2">Teg-2019</strain>
        <tissue evidence="2">Adductor muscle</tissue>
    </source>
</reference>
<organism evidence="2 3">
    <name type="scientific">Tegillarca granosa</name>
    <name type="common">Malaysian cockle</name>
    <name type="synonym">Anadara granosa</name>
    <dbReference type="NCBI Taxonomy" id="220873"/>
    <lineage>
        <taxon>Eukaryota</taxon>
        <taxon>Metazoa</taxon>
        <taxon>Spiralia</taxon>
        <taxon>Lophotrochozoa</taxon>
        <taxon>Mollusca</taxon>
        <taxon>Bivalvia</taxon>
        <taxon>Autobranchia</taxon>
        <taxon>Pteriomorphia</taxon>
        <taxon>Arcoida</taxon>
        <taxon>Arcoidea</taxon>
        <taxon>Arcidae</taxon>
        <taxon>Tegillarca</taxon>
    </lineage>
</organism>
<dbReference type="InterPro" id="IPR012337">
    <property type="entry name" value="RNaseH-like_sf"/>
</dbReference>
<feature type="region of interest" description="Disordered" evidence="1">
    <location>
        <begin position="1"/>
        <end position="39"/>
    </location>
</feature>
<dbReference type="PANTHER" id="PTHR46880">
    <property type="entry name" value="RAS-ASSOCIATING DOMAIN-CONTAINING PROTEIN"/>
    <property type="match status" value="1"/>
</dbReference>